<evidence type="ECO:0000313" key="2">
    <source>
        <dbReference type="Proteomes" id="UP001497525"/>
    </source>
</evidence>
<proteinExistence type="predicted"/>
<sequence>MRYLDQNCIDRYKKCELSGPSSVRNGRGSKQSSGFSVEPLYGFYSSPKAYTAFFILKLIGGNPQAVEQSVVNDDLYFHSLQSETEDISLPLARLTIVIRSPK</sequence>
<evidence type="ECO:0000313" key="1">
    <source>
        <dbReference type="EMBL" id="CAL5135699.1"/>
    </source>
</evidence>
<comment type="caution">
    <text evidence="1">The sequence shown here is derived from an EMBL/GenBank/DDBJ whole genome shotgun (WGS) entry which is preliminary data.</text>
</comment>
<dbReference type="AlphaFoldDB" id="A0AAV2TF05"/>
<protein>
    <submittedName>
        <fullName evidence="1">Uncharacterized protein</fullName>
    </submittedName>
</protein>
<gene>
    <name evidence="1" type="ORF">CDAUBV1_LOCUS9819</name>
</gene>
<accession>A0AAV2TF05</accession>
<dbReference type="EMBL" id="CAXLJL010000267">
    <property type="protein sequence ID" value="CAL5135699.1"/>
    <property type="molecule type" value="Genomic_DNA"/>
</dbReference>
<reference evidence="1" key="1">
    <citation type="submission" date="2024-06" db="EMBL/GenBank/DDBJ databases">
        <authorList>
            <person name="Liu X."/>
            <person name="Lenzi L."/>
            <person name="Haldenby T S."/>
            <person name="Uol C."/>
        </authorList>
    </citation>
    <scope>NUCLEOTIDE SEQUENCE</scope>
</reference>
<organism evidence="1 2">
    <name type="scientific">Calicophoron daubneyi</name>
    <name type="common">Rumen fluke</name>
    <name type="synonym">Paramphistomum daubneyi</name>
    <dbReference type="NCBI Taxonomy" id="300641"/>
    <lineage>
        <taxon>Eukaryota</taxon>
        <taxon>Metazoa</taxon>
        <taxon>Spiralia</taxon>
        <taxon>Lophotrochozoa</taxon>
        <taxon>Platyhelminthes</taxon>
        <taxon>Trematoda</taxon>
        <taxon>Digenea</taxon>
        <taxon>Plagiorchiida</taxon>
        <taxon>Pronocephalata</taxon>
        <taxon>Paramphistomoidea</taxon>
        <taxon>Paramphistomidae</taxon>
        <taxon>Calicophoron</taxon>
    </lineage>
</organism>
<dbReference type="Proteomes" id="UP001497525">
    <property type="component" value="Unassembled WGS sequence"/>
</dbReference>
<name>A0AAV2TF05_CALDB</name>